<reference evidence="1 2" key="1">
    <citation type="submission" date="2016-10" db="EMBL/GenBank/DDBJ databases">
        <authorList>
            <person name="de Groot N.N."/>
        </authorList>
    </citation>
    <scope>NUCLEOTIDE SEQUENCE [LARGE SCALE GENOMIC DNA]</scope>
    <source>
        <strain evidence="1 2">CGMCC 1.10457</strain>
    </source>
</reference>
<gene>
    <name evidence="1" type="ORF">SAMN05216559_0260</name>
</gene>
<name>A0A1I6K6R3_9EURY</name>
<dbReference type="Proteomes" id="UP000199062">
    <property type="component" value="Unassembled WGS sequence"/>
</dbReference>
<keyword evidence="2" id="KW-1185">Reference proteome</keyword>
<protein>
    <recommendedName>
        <fullName evidence="3">KaiC protein</fullName>
    </recommendedName>
</protein>
<evidence type="ECO:0000313" key="2">
    <source>
        <dbReference type="Proteomes" id="UP000199062"/>
    </source>
</evidence>
<dbReference type="InterPro" id="IPR055927">
    <property type="entry name" value="DUF7504"/>
</dbReference>
<dbReference type="Pfam" id="PF24336">
    <property type="entry name" value="DUF7504"/>
    <property type="match status" value="1"/>
</dbReference>
<dbReference type="STRING" id="767519.SAMN05216559_0260"/>
<organism evidence="1 2">
    <name type="scientific">Halomicrobium zhouii</name>
    <dbReference type="NCBI Taxonomy" id="767519"/>
    <lineage>
        <taxon>Archaea</taxon>
        <taxon>Methanobacteriati</taxon>
        <taxon>Methanobacteriota</taxon>
        <taxon>Stenosarchaea group</taxon>
        <taxon>Halobacteria</taxon>
        <taxon>Halobacteriales</taxon>
        <taxon>Haloarculaceae</taxon>
        <taxon>Halomicrobium</taxon>
    </lineage>
</organism>
<sequence>MTGFPHLDQAALDDATNILLVAPEVGQSVESLFAELLVSLESPPDHVVGVTMSKSPWDFLEPWRRSFPRGSTSFSFVSTDGISRSVAAADTSDDAGTGSDVTHVDDVLPVEAFGQTVADEVADHGAGTAMCFYSLTDLLEYVDVETAFDFLHVVLSRVRRNGARGVYHVDADVHDPATLVKLSTLFDLVVQFDRNRPPGGTGTPTGGPT</sequence>
<evidence type="ECO:0000313" key="1">
    <source>
        <dbReference type="EMBL" id="SFR86758.1"/>
    </source>
</evidence>
<dbReference type="AlphaFoldDB" id="A0A1I6K6R3"/>
<accession>A0A1I6K6R3</accession>
<dbReference type="EMBL" id="FOZK01000001">
    <property type="protein sequence ID" value="SFR86758.1"/>
    <property type="molecule type" value="Genomic_DNA"/>
</dbReference>
<dbReference type="RefSeq" id="WP_089813141.1">
    <property type="nucleotide sequence ID" value="NZ_FOZK01000001.1"/>
</dbReference>
<proteinExistence type="predicted"/>
<dbReference type="OrthoDB" id="109251at2157"/>
<evidence type="ECO:0008006" key="3">
    <source>
        <dbReference type="Google" id="ProtNLM"/>
    </source>
</evidence>